<evidence type="ECO:0000313" key="2">
    <source>
        <dbReference type="EMBL" id="KAL1278648.1"/>
    </source>
</evidence>
<accession>A0ABR3NPP6</accession>
<evidence type="ECO:0000313" key="3">
    <source>
        <dbReference type="Proteomes" id="UP001558613"/>
    </source>
</evidence>
<comment type="caution">
    <text evidence="2">The sequence shown here is derived from an EMBL/GenBank/DDBJ whole genome shotgun (WGS) entry which is preliminary data.</text>
</comment>
<reference evidence="2 3" key="1">
    <citation type="submission" date="2023-09" db="EMBL/GenBank/DDBJ databases">
        <authorList>
            <person name="Wang M."/>
        </authorList>
    </citation>
    <scope>NUCLEOTIDE SEQUENCE [LARGE SCALE GENOMIC DNA]</scope>
    <source>
        <strain evidence="2">GT-2023</strain>
        <tissue evidence="2">Liver</tissue>
    </source>
</reference>
<proteinExistence type="predicted"/>
<organism evidence="2 3">
    <name type="scientific">Cirrhinus molitorella</name>
    <name type="common">mud carp</name>
    <dbReference type="NCBI Taxonomy" id="172907"/>
    <lineage>
        <taxon>Eukaryota</taxon>
        <taxon>Metazoa</taxon>
        <taxon>Chordata</taxon>
        <taxon>Craniata</taxon>
        <taxon>Vertebrata</taxon>
        <taxon>Euteleostomi</taxon>
        <taxon>Actinopterygii</taxon>
        <taxon>Neopterygii</taxon>
        <taxon>Teleostei</taxon>
        <taxon>Ostariophysi</taxon>
        <taxon>Cypriniformes</taxon>
        <taxon>Cyprinidae</taxon>
        <taxon>Labeoninae</taxon>
        <taxon>Labeonini</taxon>
        <taxon>Cirrhinus</taxon>
    </lineage>
</organism>
<sequence>MQSAGRRGYKGERRYDSVASADPWLAPHVYASSRLAPVLELGQTKLFVLPLRDTSQRTGSTAAQPGAGEPSGSRWLSEKQTLEGSGKSVKADTTLPIRLKTHWRMQRADKGQMSNGRHHQLAVVSAMSSFWTRAKQALKPEPSL</sequence>
<keyword evidence="3" id="KW-1185">Reference proteome</keyword>
<name>A0ABR3NPP6_9TELE</name>
<gene>
    <name evidence="2" type="ORF">QQF64_025321</name>
</gene>
<evidence type="ECO:0000256" key="1">
    <source>
        <dbReference type="SAM" id="MobiDB-lite"/>
    </source>
</evidence>
<protein>
    <submittedName>
        <fullName evidence="2">Uncharacterized protein</fullName>
    </submittedName>
</protein>
<dbReference type="Proteomes" id="UP001558613">
    <property type="component" value="Unassembled WGS sequence"/>
</dbReference>
<feature type="region of interest" description="Disordered" evidence="1">
    <location>
        <begin position="55"/>
        <end position="95"/>
    </location>
</feature>
<dbReference type="EMBL" id="JAYMGO010000003">
    <property type="protein sequence ID" value="KAL1278648.1"/>
    <property type="molecule type" value="Genomic_DNA"/>
</dbReference>